<sequence length="218" mass="23401">MLSAANLRPVGTIRYLAYAAGFVLSFITFVMWCYLVDFIDSAGGSSSEFNFAVFAGLFGIAASLVYLLTPYLRNRMNSSVLDKILQPVVETVLTGLATIFWFAAAIATAAAFGTPKCFFSQCHTTKAAIAFSWFSFAAFGVALGFLVKEWLTNRNSLLPTSQPTPQPATEFSNLGAEKPPEAAPVSYGDSSTAGVSPPPQHIPMPEPEHMSSSQPPRP</sequence>
<organism evidence="8 9">
    <name type="scientific">Dispira parvispora</name>
    <dbReference type="NCBI Taxonomy" id="1520584"/>
    <lineage>
        <taxon>Eukaryota</taxon>
        <taxon>Fungi</taxon>
        <taxon>Fungi incertae sedis</taxon>
        <taxon>Zoopagomycota</taxon>
        <taxon>Kickxellomycotina</taxon>
        <taxon>Dimargaritomycetes</taxon>
        <taxon>Dimargaritales</taxon>
        <taxon>Dimargaritaceae</taxon>
        <taxon>Dispira</taxon>
    </lineage>
</organism>
<feature type="transmembrane region" description="Helical" evidence="6">
    <location>
        <begin position="15"/>
        <end position="39"/>
    </location>
</feature>
<dbReference type="Pfam" id="PF01284">
    <property type="entry name" value="MARVEL"/>
    <property type="match status" value="1"/>
</dbReference>
<evidence type="ECO:0000256" key="4">
    <source>
        <dbReference type="ARBA" id="ARBA00023136"/>
    </source>
</evidence>
<dbReference type="EMBL" id="JANBPY010001654">
    <property type="protein sequence ID" value="KAJ1959198.1"/>
    <property type="molecule type" value="Genomic_DNA"/>
</dbReference>
<reference evidence="8" key="1">
    <citation type="submission" date="2022-07" db="EMBL/GenBank/DDBJ databases">
        <title>Phylogenomic reconstructions and comparative analyses of Kickxellomycotina fungi.</title>
        <authorList>
            <person name="Reynolds N.K."/>
            <person name="Stajich J.E."/>
            <person name="Barry K."/>
            <person name="Grigoriev I.V."/>
            <person name="Crous P."/>
            <person name="Smith M.E."/>
        </authorList>
    </citation>
    <scope>NUCLEOTIDE SEQUENCE</scope>
    <source>
        <strain evidence="8">RSA 1196</strain>
    </source>
</reference>
<proteinExistence type="predicted"/>
<dbReference type="OrthoDB" id="5423111at2759"/>
<feature type="transmembrane region" description="Helical" evidence="6">
    <location>
        <begin position="127"/>
        <end position="147"/>
    </location>
</feature>
<name>A0A9W8AP96_9FUNG</name>
<keyword evidence="4 6" id="KW-0472">Membrane</keyword>
<keyword evidence="2 6" id="KW-0812">Transmembrane</keyword>
<evidence type="ECO:0000256" key="1">
    <source>
        <dbReference type="ARBA" id="ARBA00004141"/>
    </source>
</evidence>
<dbReference type="Proteomes" id="UP001150925">
    <property type="component" value="Unassembled WGS sequence"/>
</dbReference>
<dbReference type="PANTHER" id="PTHR37451">
    <property type="entry name" value="MARVEL DOMAIN"/>
    <property type="match status" value="1"/>
</dbReference>
<evidence type="ECO:0000256" key="6">
    <source>
        <dbReference type="SAM" id="Phobius"/>
    </source>
</evidence>
<comment type="subcellular location">
    <subcellularLocation>
        <location evidence="1">Membrane</location>
        <topology evidence="1">Multi-pass membrane protein</topology>
    </subcellularLocation>
</comment>
<dbReference type="PROSITE" id="PS51225">
    <property type="entry name" value="MARVEL"/>
    <property type="match status" value="1"/>
</dbReference>
<evidence type="ECO:0000256" key="3">
    <source>
        <dbReference type="ARBA" id="ARBA00022989"/>
    </source>
</evidence>
<keyword evidence="3 6" id="KW-1133">Transmembrane helix</keyword>
<dbReference type="InterPro" id="IPR008253">
    <property type="entry name" value="Marvel"/>
</dbReference>
<dbReference type="GO" id="GO:0016020">
    <property type="term" value="C:membrane"/>
    <property type="evidence" value="ECO:0007669"/>
    <property type="project" value="UniProtKB-SubCell"/>
</dbReference>
<evidence type="ECO:0000259" key="7">
    <source>
        <dbReference type="PROSITE" id="PS51225"/>
    </source>
</evidence>
<keyword evidence="9" id="KW-1185">Reference proteome</keyword>
<evidence type="ECO:0000313" key="9">
    <source>
        <dbReference type="Proteomes" id="UP001150925"/>
    </source>
</evidence>
<dbReference type="PANTHER" id="PTHR37451:SF1">
    <property type="entry name" value="MARVEL DOMAIN-CONTAINING PROTEIN"/>
    <property type="match status" value="1"/>
</dbReference>
<evidence type="ECO:0000256" key="2">
    <source>
        <dbReference type="ARBA" id="ARBA00022692"/>
    </source>
</evidence>
<dbReference type="AlphaFoldDB" id="A0A9W8AP96"/>
<accession>A0A9W8AP96</accession>
<feature type="domain" description="MARVEL" evidence="7">
    <location>
        <begin position="18"/>
        <end position="151"/>
    </location>
</feature>
<feature type="transmembrane region" description="Helical" evidence="6">
    <location>
        <begin position="92"/>
        <end position="115"/>
    </location>
</feature>
<feature type="region of interest" description="Disordered" evidence="5">
    <location>
        <begin position="157"/>
        <end position="218"/>
    </location>
</feature>
<evidence type="ECO:0000256" key="5">
    <source>
        <dbReference type="SAM" id="MobiDB-lite"/>
    </source>
</evidence>
<protein>
    <recommendedName>
        <fullName evidence="7">MARVEL domain-containing protein</fullName>
    </recommendedName>
</protein>
<feature type="transmembrane region" description="Helical" evidence="6">
    <location>
        <begin position="51"/>
        <end position="72"/>
    </location>
</feature>
<feature type="compositionally biased region" description="Pro residues" evidence="5">
    <location>
        <begin position="196"/>
        <end position="205"/>
    </location>
</feature>
<feature type="compositionally biased region" description="Polar residues" evidence="5">
    <location>
        <begin position="157"/>
        <end position="172"/>
    </location>
</feature>
<evidence type="ECO:0000313" key="8">
    <source>
        <dbReference type="EMBL" id="KAJ1959198.1"/>
    </source>
</evidence>
<comment type="caution">
    <text evidence="8">The sequence shown here is derived from an EMBL/GenBank/DDBJ whole genome shotgun (WGS) entry which is preliminary data.</text>
</comment>
<gene>
    <name evidence="8" type="ORF">IWQ62_004706</name>
</gene>